<keyword evidence="2" id="KW-1185">Reference proteome</keyword>
<dbReference type="PROSITE" id="PS51257">
    <property type="entry name" value="PROKAR_LIPOPROTEIN"/>
    <property type="match status" value="1"/>
</dbReference>
<dbReference type="EMBL" id="JACHXD010000014">
    <property type="protein sequence ID" value="MBB3121144.1"/>
    <property type="molecule type" value="Genomic_DNA"/>
</dbReference>
<dbReference type="RefSeq" id="WP_183442875.1">
    <property type="nucleotide sequence ID" value="NZ_JACHXD010000014.1"/>
</dbReference>
<reference evidence="1 2" key="1">
    <citation type="submission" date="2020-08" db="EMBL/GenBank/DDBJ databases">
        <title>Genomic Encyclopedia of Type Strains, Phase III (KMG-III): the genomes of soil and plant-associated and newly described type strains.</title>
        <authorList>
            <person name="Whitman W."/>
        </authorList>
    </citation>
    <scope>NUCLEOTIDE SEQUENCE [LARGE SCALE GENOMIC DNA]</scope>
    <source>
        <strain evidence="1 2">CECT 8897</strain>
    </source>
</reference>
<sequence length="81" mass="8623">MNTLKNFEAIFVIALGLACAATYVFDAKPVVAGAPARSLPAQVASVAPDMQVVVVSAKRPNAEQKKQLLQDERKPLSQSTI</sequence>
<comment type="caution">
    <text evidence="1">The sequence shown here is derived from an EMBL/GenBank/DDBJ whole genome shotgun (WGS) entry which is preliminary data.</text>
</comment>
<evidence type="ECO:0000313" key="1">
    <source>
        <dbReference type="EMBL" id="MBB3121144.1"/>
    </source>
</evidence>
<organism evidence="1 2">
    <name type="scientific">Pseudoduganella violacea</name>
    <dbReference type="NCBI Taxonomy" id="1715466"/>
    <lineage>
        <taxon>Bacteria</taxon>
        <taxon>Pseudomonadati</taxon>
        <taxon>Pseudomonadota</taxon>
        <taxon>Betaproteobacteria</taxon>
        <taxon>Burkholderiales</taxon>
        <taxon>Oxalobacteraceae</taxon>
        <taxon>Telluria group</taxon>
        <taxon>Pseudoduganella</taxon>
    </lineage>
</organism>
<protein>
    <submittedName>
        <fullName evidence="1">Uncharacterized protein</fullName>
    </submittedName>
</protein>
<dbReference type="Proteomes" id="UP000541535">
    <property type="component" value="Unassembled WGS sequence"/>
</dbReference>
<proteinExistence type="predicted"/>
<dbReference type="AlphaFoldDB" id="A0A7W5FVU4"/>
<evidence type="ECO:0000313" key="2">
    <source>
        <dbReference type="Proteomes" id="UP000541535"/>
    </source>
</evidence>
<gene>
    <name evidence="1" type="ORF">FHS03_004220</name>
</gene>
<name>A0A7W5FVU4_9BURK</name>
<accession>A0A7W5FVU4</accession>